<name>A0A8K0WWQ0_9HYPO</name>
<evidence type="ECO:0000256" key="1">
    <source>
        <dbReference type="SAM" id="MobiDB-lite"/>
    </source>
</evidence>
<organism evidence="2 3">
    <name type="scientific">Stachybotrys elegans</name>
    <dbReference type="NCBI Taxonomy" id="80388"/>
    <lineage>
        <taxon>Eukaryota</taxon>
        <taxon>Fungi</taxon>
        <taxon>Dikarya</taxon>
        <taxon>Ascomycota</taxon>
        <taxon>Pezizomycotina</taxon>
        <taxon>Sordariomycetes</taxon>
        <taxon>Hypocreomycetidae</taxon>
        <taxon>Hypocreales</taxon>
        <taxon>Stachybotryaceae</taxon>
        <taxon>Stachybotrys</taxon>
    </lineage>
</organism>
<sequence length="200" mass="21591">MPSLPQSCGLWENRVEPGLNAEVDGQGCLDRGCVPEAEAKTTLHAMGSLPPPLLMAPGPDETLGCAHVHACVITPLHLGVLVFCLCPPSFTSSRTPVTMTVPRVPGDGMGLDGRWRTPLQILGRHAKRSHHIGREEAERRRNGKEEEGRNWWSVEDAQPIPIHTGPAPNLHLQSSLCFPQSTPNTQRCAAPGSVVATKKI</sequence>
<feature type="region of interest" description="Disordered" evidence="1">
    <location>
        <begin position="126"/>
        <end position="149"/>
    </location>
</feature>
<protein>
    <submittedName>
        <fullName evidence="2">Uncharacterized protein</fullName>
    </submittedName>
</protein>
<evidence type="ECO:0000313" key="2">
    <source>
        <dbReference type="EMBL" id="KAH7328410.1"/>
    </source>
</evidence>
<dbReference type="AlphaFoldDB" id="A0A8K0WWQ0"/>
<comment type="caution">
    <text evidence="2">The sequence shown here is derived from an EMBL/GenBank/DDBJ whole genome shotgun (WGS) entry which is preliminary data.</text>
</comment>
<proteinExistence type="predicted"/>
<keyword evidence="3" id="KW-1185">Reference proteome</keyword>
<accession>A0A8K0WWQ0</accession>
<gene>
    <name evidence="2" type="ORF">B0I35DRAFT_17529</name>
</gene>
<dbReference type="Proteomes" id="UP000813444">
    <property type="component" value="Unassembled WGS sequence"/>
</dbReference>
<dbReference type="EMBL" id="JAGPNK010000001">
    <property type="protein sequence ID" value="KAH7328410.1"/>
    <property type="molecule type" value="Genomic_DNA"/>
</dbReference>
<evidence type="ECO:0000313" key="3">
    <source>
        <dbReference type="Proteomes" id="UP000813444"/>
    </source>
</evidence>
<feature type="compositionally biased region" description="Basic and acidic residues" evidence="1">
    <location>
        <begin position="132"/>
        <end position="149"/>
    </location>
</feature>
<reference evidence="2" key="1">
    <citation type="journal article" date="2021" name="Nat. Commun.">
        <title>Genetic determinants of endophytism in the Arabidopsis root mycobiome.</title>
        <authorList>
            <person name="Mesny F."/>
            <person name="Miyauchi S."/>
            <person name="Thiergart T."/>
            <person name="Pickel B."/>
            <person name="Atanasova L."/>
            <person name="Karlsson M."/>
            <person name="Huettel B."/>
            <person name="Barry K.W."/>
            <person name="Haridas S."/>
            <person name="Chen C."/>
            <person name="Bauer D."/>
            <person name="Andreopoulos W."/>
            <person name="Pangilinan J."/>
            <person name="LaButti K."/>
            <person name="Riley R."/>
            <person name="Lipzen A."/>
            <person name="Clum A."/>
            <person name="Drula E."/>
            <person name="Henrissat B."/>
            <person name="Kohler A."/>
            <person name="Grigoriev I.V."/>
            <person name="Martin F.M."/>
            <person name="Hacquard S."/>
        </authorList>
    </citation>
    <scope>NUCLEOTIDE SEQUENCE</scope>
    <source>
        <strain evidence="2">MPI-CAGE-CH-0235</strain>
    </source>
</reference>